<accession>A0AAQ4DK21</accession>
<reference evidence="2 3" key="1">
    <citation type="journal article" date="2023" name="Arcadia Sci">
        <title>De novo assembly of a long-read Amblyomma americanum tick genome.</title>
        <authorList>
            <person name="Chou S."/>
            <person name="Poskanzer K.E."/>
            <person name="Rollins M."/>
            <person name="Thuy-Boun P.S."/>
        </authorList>
    </citation>
    <scope>NUCLEOTIDE SEQUENCE [LARGE SCALE GENOMIC DNA]</scope>
    <source>
        <strain evidence="2">F_SG_1</strain>
        <tissue evidence="2">Salivary glands</tissue>
    </source>
</reference>
<protein>
    <submittedName>
        <fullName evidence="2">Uncharacterized protein</fullName>
    </submittedName>
</protein>
<dbReference type="EMBL" id="JARKHS020029761">
    <property type="protein sequence ID" value="KAK8762811.1"/>
    <property type="molecule type" value="Genomic_DNA"/>
</dbReference>
<keyword evidence="3" id="KW-1185">Reference proteome</keyword>
<feature type="compositionally biased region" description="Low complexity" evidence="1">
    <location>
        <begin position="67"/>
        <end position="80"/>
    </location>
</feature>
<evidence type="ECO:0000256" key="1">
    <source>
        <dbReference type="SAM" id="MobiDB-lite"/>
    </source>
</evidence>
<name>A0AAQ4DK21_AMBAM</name>
<evidence type="ECO:0000313" key="2">
    <source>
        <dbReference type="EMBL" id="KAK8762811.1"/>
    </source>
</evidence>
<evidence type="ECO:0000313" key="3">
    <source>
        <dbReference type="Proteomes" id="UP001321473"/>
    </source>
</evidence>
<organism evidence="2 3">
    <name type="scientific">Amblyomma americanum</name>
    <name type="common">Lone star tick</name>
    <dbReference type="NCBI Taxonomy" id="6943"/>
    <lineage>
        <taxon>Eukaryota</taxon>
        <taxon>Metazoa</taxon>
        <taxon>Ecdysozoa</taxon>
        <taxon>Arthropoda</taxon>
        <taxon>Chelicerata</taxon>
        <taxon>Arachnida</taxon>
        <taxon>Acari</taxon>
        <taxon>Parasitiformes</taxon>
        <taxon>Ixodida</taxon>
        <taxon>Ixodoidea</taxon>
        <taxon>Ixodidae</taxon>
        <taxon>Amblyomminae</taxon>
        <taxon>Amblyomma</taxon>
    </lineage>
</organism>
<proteinExistence type="predicted"/>
<dbReference type="Proteomes" id="UP001321473">
    <property type="component" value="Unassembled WGS sequence"/>
</dbReference>
<dbReference type="AlphaFoldDB" id="A0AAQ4DK21"/>
<comment type="caution">
    <text evidence="2">The sequence shown here is derived from an EMBL/GenBank/DDBJ whole genome shotgun (WGS) entry which is preliminary data.</text>
</comment>
<gene>
    <name evidence="2" type="ORF">V5799_025932</name>
</gene>
<sequence length="80" mass="9034">MSIKIEDKDGECLRRLCRSPVVLISGQSPRCSKLSEKTASLLCTLFSTKRLYRIYQHQQTMQGAHQSNNESELVRSSSSS</sequence>
<feature type="region of interest" description="Disordered" evidence="1">
    <location>
        <begin position="60"/>
        <end position="80"/>
    </location>
</feature>